<feature type="region of interest" description="Disordered" evidence="1">
    <location>
        <begin position="165"/>
        <end position="197"/>
    </location>
</feature>
<name>A0A8S3T021_MYTED</name>
<dbReference type="GO" id="GO:0003677">
    <property type="term" value="F:DNA binding"/>
    <property type="evidence" value="ECO:0007669"/>
    <property type="project" value="InterPro"/>
</dbReference>
<dbReference type="PRINTS" id="PR00929">
    <property type="entry name" value="ATHOOK"/>
</dbReference>
<keyword evidence="3" id="KW-1185">Reference proteome</keyword>
<comment type="caution">
    <text evidence="2">The sequence shown here is derived from an EMBL/GenBank/DDBJ whole genome shotgun (WGS) entry which is preliminary data.</text>
</comment>
<protein>
    <submittedName>
        <fullName evidence="2">Uncharacterized protein</fullName>
    </submittedName>
</protein>
<dbReference type="OrthoDB" id="10354299at2759"/>
<feature type="region of interest" description="Disordered" evidence="1">
    <location>
        <begin position="273"/>
        <end position="301"/>
    </location>
</feature>
<dbReference type="AlphaFoldDB" id="A0A8S3T021"/>
<accession>A0A8S3T021</accession>
<proteinExistence type="predicted"/>
<sequence length="414" mass="47380">MMQVKNEDLVDHQNQETSQNPTYLWFQERFGRPRKSTVHADEHLPSQAVHDQMFNIDSIQSSVSPDSGKVPTQIELPKSSEGVVNLPVEMPEFTPEMLTLMGRSPTANLLGKDLVKPQVFKNFIAKQISSKAKAFFGSVKKRGPGRPKGSKNIKNKSIMFNKLDGIKKKRGPGRPPKGSCFKIKRGPGRPKGSPNKKTLIKLHDLKKYKKSFFPMDVYNFNSAPEFGTIPDLHDDEEYTYHCAGDIQSRIKHMKSKTSFIKKAKSKYGSFFHKEKIKKKGKPGRPPGRPRKIQPVVEEKTKESHSLNNYKKLCEETDLDYIMQSVNDVTSNFPDPSLADHNEFNLEDDLDTIVPIISSEPPLHEERALPKIRKPKLHVMMRKDKHKKRKKKKNYSTLPQKSGIFQCNRVYFPQV</sequence>
<dbReference type="EMBL" id="CAJPWZ010001794">
    <property type="protein sequence ID" value="CAG2223929.1"/>
    <property type="molecule type" value="Genomic_DNA"/>
</dbReference>
<dbReference type="InterPro" id="IPR017956">
    <property type="entry name" value="AT_hook_DNA-bd_motif"/>
</dbReference>
<evidence type="ECO:0000313" key="3">
    <source>
        <dbReference type="Proteomes" id="UP000683360"/>
    </source>
</evidence>
<organism evidence="2 3">
    <name type="scientific">Mytilus edulis</name>
    <name type="common">Blue mussel</name>
    <dbReference type="NCBI Taxonomy" id="6550"/>
    <lineage>
        <taxon>Eukaryota</taxon>
        <taxon>Metazoa</taxon>
        <taxon>Spiralia</taxon>
        <taxon>Lophotrochozoa</taxon>
        <taxon>Mollusca</taxon>
        <taxon>Bivalvia</taxon>
        <taxon>Autobranchia</taxon>
        <taxon>Pteriomorphia</taxon>
        <taxon>Mytilida</taxon>
        <taxon>Mytiloidea</taxon>
        <taxon>Mytilidae</taxon>
        <taxon>Mytilinae</taxon>
        <taxon>Mytilus</taxon>
    </lineage>
</organism>
<reference evidence="2" key="1">
    <citation type="submission" date="2021-03" db="EMBL/GenBank/DDBJ databases">
        <authorList>
            <person name="Bekaert M."/>
        </authorList>
    </citation>
    <scope>NUCLEOTIDE SEQUENCE</scope>
</reference>
<gene>
    <name evidence="2" type="ORF">MEDL_37161</name>
</gene>
<evidence type="ECO:0000313" key="2">
    <source>
        <dbReference type="EMBL" id="CAG2223929.1"/>
    </source>
</evidence>
<feature type="compositionally biased region" description="Basic residues" evidence="1">
    <location>
        <begin position="274"/>
        <end position="291"/>
    </location>
</feature>
<dbReference type="Proteomes" id="UP000683360">
    <property type="component" value="Unassembled WGS sequence"/>
</dbReference>
<evidence type="ECO:0000256" key="1">
    <source>
        <dbReference type="SAM" id="MobiDB-lite"/>
    </source>
</evidence>